<comment type="similarity">
    <text evidence="1">Belongs to the short-chain dehydrogenases/reductases (SDR) family.</text>
</comment>
<dbReference type="NCBIfam" id="NF005559">
    <property type="entry name" value="PRK07231.1"/>
    <property type="match status" value="1"/>
</dbReference>
<evidence type="ECO:0000256" key="1">
    <source>
        <dbReference type="ARBA" id="ARBA00006484"/>
    </source>
</evidence>
<proteinExistence type="inferred from homology"/>
<dbReference type="InterPro" id="IPR050259">
    <property type="entry name" value="SDR"/>
</dbReference>
<dbReference type="PRINTS" id="PR00081">
    <property type="entry name" value="GDHRDH"/>
</dbReference>
<dbReference type="EMBL" id="JAATTO010000106">
    <property type="protein sequence ID" value="MBC9984311.1"/>
    <property type="molecule type" value="Genomic_DNA"/>
</dbReference>
<evidence type="ECO:0000313" key="3">
    <source>
        <dbReference type="Proteomes" id="UP000639516"/>
    </source>
</evidence>
<dbReference type="RefSeq" id="WP_188103574.1">
    <property type="nucleotide sequence ID" value="NZ_JAANIH010000034.1"/>
</dbReference>
<dbReference type="PRINTS" id="PR00080">
    <property type="entry name" value="SDRFAMILY"/>
</dbReference>
<dbReference type="PANTHER" id="PTHR42879:SF2">
    <property type="entry name" value="3-OXOACYL-[ACYL-CARRIER-PROTEIN] REDUCTASE FABG"/>
    <property type="match status" value="1"/>
</dbReference>
<protein>
    <submittedName>
        <fullName evidence="2">Glucose 1-dehydrogenase</fullName>
        <ecNumber evidence="2">1.1.1.47</ecNumber>
    </submittedName>
</protein>
<evidence type="ECO:0000313" key="2">
    <source>
        <dbReference type="EMBL" id="MBC9984311.1"/>
    </source>
</evidence>
<name>A0ABR7UJR3_9BRAD</name>
<dbReference type="Gene3D" id="3.40.50.720">
    <property type="entry name" value="NAD(P)-binding Rossmann-like Domain"/>
    <property type="match status" value="1"/>
</dbReference>
<organism evidence="2 3">
    <name type="scientific">Bradyrhizobium campsiandrae</name>
    <dbReference type="NCBI Taxonomy" id="1729892"/>
    <lineage>
        <taxon>Bacteria</taxon>
        <taxon>Pseudomonadati</taxon>
        <taxon>Pseudomonadota</taxon>
        <taxon>Alphaproteobacteria</taxon>
        <taxon>Hyphomicrobiales</taxon>
        <taxon>Nitrobacteraceae</taxon>
        <taxon>Bradyrhizobium</taxon>
    </lineage>
</organism>
<dbReference type="EC" id="1.1.1.47" evidence="2"/>
<dbReference type="PANTHER" id="PTHR42879">
    <property type="entry name" value="3-OXOACYL-(ACYL-CARRIER-PROTEIN) REDUCTASE"/>
    <property type="match status" value="1"/>
</dbReference>
<comment type="caution">
    <text evidence="2">The sequence shown here is derived from an EMBL/GenBank/DDBJ whole genome shotgun (WGS) entry which is preliminary data.</text>
</comment>
<sequence length="253" mass="26253">MRGLKGKRTIVTGGGSGIGREVCKRFAEEGSEVAVFDINAAGAAETVKIIKDAGGKATAYAVDITDRAAVDAAVAEVEKVGPVDVLVNNAGWDVPRLFLESDATLWKKVIDINLYGPLNMHHAVLPGMVRNGGGRVVNISSDAGRVGSSGEAVYSACKGGIIAFTKTVARELARKGIQLNAVAPGPTDTPLFAEFSKGEGGEKIAEGLKRSIPMRRLAQPTDYPGIICFLASDDAGFITGQVISVSGGLTMHG</sequence>
<dbReference type="InterPro" id="IPR036291">
    <property type="entry name" value="NAD(P)-bd_dom_sf"/>
</dbReference>
<accession>A0ABR7UJR3</accession>
<dbReference type="InterPro" id="IPR020904">
    <property type="entry name" value="Sc_DH/Rdtase_CS"/>
</dbReference>
<gene>
    <name evidence="2" type="ORF">HA482_39675</name>
</gene>
<dbReference type="Proteomes" id="UP000639516">
    <property type="component" value="Unassembled WGS sequence"/>
</dbReference>
<dbReference type="PROSITE" id="PS00061">
    <property type="entry name" value="ADH_SHORT"/>
    <property type="match status" value="1"/>
</dbReference>
<dbReference type="SUPFAM" id="SSF51735">
    <property type="entry name" value="NAD(P)-binding Rossmann-fold domains"/>
    <property type="match status" value="1"/>
</dbReference>
<keyword evidence="3" id="KW-1185">Reference proteome</keyword>
<dbReference type="Pfam" id="PF13561">
    <property type="entry name" value="adh_short_C2"/>
    <property type="match status" value="1"/>
</dbReference>
<dbReference type="GO" id="GO:0047936">
    <property type="term" value="F:glucose 1-dehydrogenase [NAD(P)+] activity"/>
    <property type="evidence" value="ECO:0007669"/>
    <property type="project" value="UniProtKB-EC"/>
</dbReference>
<reference evidence="2 3" key="1">
    <citation type="journal article" date="2020" name="Arch. Microbiol.">
        <title>Bradyrhizobium campsiandrae sp. nov., a nitrogen-fixing bacterial strain isolated from a native leguminous tree from the Amazon adapted to flooded conditions.</title>
        <authorList>
            <person name="Cabral Michel D."/>
            <person name="Martins da Costa E."/>
            <person name="Azarias Guimaraes A."/>
            <person name="Soares de Carvalho T."/>
            <person name="Santos de Castro Caputo P."/>
            <person name="Willems A."/>
            <person name="de Souza Moreira F.M."/>
        </authorList>
    </citation>
    <scope>NUCLEOTIDE SEQUENCE [LARGE SCALE GENOMIC DNA]</scope>
    <source>
        <strain evidence="3">INPA 384B</strain>
    </source>
</reference>
<dbReference type="InterPro" id="IPR002347">
    <property type="entry name" value="SDR_fam"/>
</dbReference>
<keyword evidence="2" id="KW-0560">Oxidoreductase</keyword>